<dbReference type="Proteomes" id="UP000190092">
    <property type="component" value="Unassembled WGS sequence"/>
</dbReference>
<keyword evidence="5" id="KW-1185">Reference proteome</keyword>
<dbReference type="AlphaFoldDB" id="A0A1T4TLG2"/>
<dbReference type="RefSeq" id="WP_085938215.1">
    <property type="nucleotide sequence ID" value="NZ_FUWJ01000021.1"/>
</dbReference>
<reference evidence="5" key="1">
    <citation type="submission" date="2017-02" db="EMBL/GenBank/DDBJ databases">
        <authorList>
            <person name="Varghese N."/>
            <person name="Submissions S."/>
        </authorList>
    </citation>
    <scope>NUCLEOTIDE SEQUENCE [LARGE SCALE GENOMIC DNA]</scope>
    <source>
        <strain evidence="5">ATCC 27094</strain>
    </source>
</reference>
<accession>A0A1T4TLG2</accession>
<dbReference type="SMR" id="A0A1T4TLG2"/>
<dbReference type="SMART" id="SM00950">
    <property type="entry name" value="Piwi"/>
    <property type="match status" value="1"/>
</dbReference>
<evidence type="ECO:0000256" key="1">
    <source>
        <dbReference type="ARBA" id="ARBA00035012"/>
    </source>
</evidence>
<dbReference type="EMBL" id="FUWJ01000021">
    <property type="protein sequence ID" value="SKA41296.1"/>
    <property type="molecule type" value="Genomic_DNA"/>
</dbReference>
<gene>
    <name evidence="4" type="ORF">SAMN02745126_06485</name>
</gene>
<dbReference type="InterPro" id="IPR036397">
    <property type="entry name" value="RNaseH_sf"/>
</dbReference>
<dbReference type="OrthoDB" id="784375at2"/>
<comment type="similarity">
    <text evidence="1">Belongs to the argonaute family. Long pAgo subfamily.</text>
</comment>
<evidence type="ECO:0000313" key="5">
    <source>
        <dbReference type="Proteomes" id="UP000190092"/>
    </source>
</evidence>
<dbReference type="InterPro" id="IPR012337">
    <property type="entry name" value="RNaseH-like_sf"/>
</dbReference>
<proteinExistence type="inferred from homology"/>
<dbReference type="SUPFAM" id="SSF53098">
    <property type="entry name" value="Ribonuclease H-like"/>
    <property type="match status" value="1"/>
</dbReference>
<name>A0A1T4TLG2_9HYPH</name>
<organism evidence="4 5">
    <name type="scientific">Enhydrobacter aerosaccus</name>
    <dbReference type="NCBI Taxonomy" id="225324"/>
    <lineage>
        <taxon>Bacteria</taxon>
        <taxon>Pseudomonadati</taxon>
        <taxon>Pseudomonadota</taxon>
        <taxon>Alphaproteobacteria</taxon>
        <taxon>Hyphomicrobiales</taxon>
        <taxon>Enhydrobacter</taxon>
    </lineage>
</organism>
<dbReference type="Gene3D" id="3.30.420.10">
    <property type="entry name" value="Ribonuclease H-like superfamily/Ribonuclease H"/>
    <property type="match status" value="1"/>
</dbReference>
<dbReference type="GO" id="GO:0003676">
    <property type="term" value="F:nucleic acid binding"/>
    <property type="evidence" value="ECO:0007669"/>
    <property type="project" value="InterPro"/>
</dbReference>
<sequence length="789" mass="87424">MPSETNCFKIHGLDQLEAEYRLYQLAGLHHDGAEFFANVQRVIDRLSRQMKAPVTTFERDGNTFLLAPTGYADPPDHITLVGAVAAIRRTEETVRLSFVGNSPEWDAVRMRFLQFGFQNPLWKSPSLWQPGAGQPFFFKQAAKALGALELFEGFALRVMPYPEGGFGVVVDLRRKLVSRTPLAAKIRRDEVNRLKGRSCVYRMGDTWFEVSISGLCDQKIGEPSIPLNGKAVSLINYLHTQSPKPVPGSLANLSPESHAIFYRTRGPEQRAAPAALCHLVEDTHGEIGARHQPLTTIGPDERSRKIQEIVTRFLQAIKVAGATLTVSSEPARTTGRSFNLPALGFGNGAKLSMNPSNGFIQGIREYARSRLALLDDRRAGFFEQSSLARQHFVVPKSIYNSSGPQFLADLKAQMASLYPNPAGYDPEVVVYDDLTGSRNFVGQSRAIKAALEQARVSPGFALVMVHRYERRVRSADQLAAWIVKDLNNRFQITASVIHTDMIRRGYVARTRNGETHYVIDESQRKRMAGYLRNLAINKVLLTNGKWPFVIDTRLHADVVIGIDVKNNTAAFTLIGDGGKIIRFATSPSRQKEQLLKNQVCQYVEDVIRKECGSLAATPKRIVIHRDGRTWPSEVAGIMDACAHLATDGCIDPQWQLTIVNVSKTAAAPLRMFSVHPARLGQGTSVENPVVGSWIAIGNDEGFVCTTGKPFRFPGTANPLHIRRVRGEMSIQHCLEDVFALSCLTWGQPEGVMRLPMSIKLCDRSLFDEATDVNEDEVAFGNDNMAGGTR</sequence>
<evidence type="ECO:0000313" key="4">
    <source>
        <dbReference type="EMBL" id="SKA41296.1"/>
    </source>
</evidence>
<evidence type="ECO:0000259" key="3">
    <source>
        <dbReference type="SMART" id="SM00950"/>
    </source>
</evidence>
<evidence type="ECO:0000256" key="2">
    <source>
        <dbReference type="ARBA" id="ARBA00035032"/>
    </source>
</evidence>
<feature type="domain" description="Piwi" evidence="3">
    <location>
        <begin position="478"/>
        <end position="774"/>
    </location>
</feature>
<dbReference type="STRING" id="225324.SAMN02745126_06485"/>
<dbReference type="InterPro" id="IPR003165">
    <property type="entry name" value="Piwi"/>
</dbReference>
<protein>
    <recommendedName>
        <fullName evidence="2">Protein argonaute</fullName>
    </recommendedName>
</protein>